<feature type="domain" description="DUF7740" evidence="1">
    <location>
        <begin position="9"/>
        <end position="76"/>
    </location>
</feature>
<protein>
    <recommendedName>
        <fullName evidence="1">DUF7740 domain-containing protein</fullName>
    </recommendedName>
</protein>
<sequence>MQPEEKFIEYVDALVTVELALAMARKYKEPVNKPVAQCARLVAMRCKDLANRQLFLGVSKSECPGVMINMMRITFDEMISS</sequence>
<dbReference type="InterPro" id="IPR056642">
    <property type="entry name" value="DUF7740"/>
</dbReference>
<reference evidence="3" key="1">
    <citation type="submission" date="2018-02" db="EMBL/GenBank/DDBJ databases">
        <title>Complete genome of Klebsiella pneumoniae Podoviridae bacteriophage KP8.</title>
        <authorList>
            <person name="Bokovaya O."/>
            <person name="Tikunov A."/>
            <person name="Morozova V."/>
        </authorList>
    </citation>
    <scope>NUCLEOTIDE SEQUENCE [LARGE SCALE GENOMIC DNA]</scope>
</reference>
<name>A0A2P1CCK1_9CAUD</name>
<dbReference type="GeneID" id="55607693"/>
<organism evidence="2 3">
    <name type="scientific">Klebsiella phage KP8</name>
    <dbReference type="NCBI Taxonomy" id="2099850"/>
    <lineage>
        <taxon>Viruses</taxon>
        <taxon>Duplodnaviria</taxon>
        <taxon>Heunggongvirae</taxon>
        <taxon>Uroviricota</taxon>
        <taxon>Caudoviricetes</taxon>
        <taxon>Schitoviridae</taxon>
        <taxon>Enquatrovirinae</taxon>
        <taxon>Kaypoctavirus</taxon>
        <taxon>Kaypoctavirus KP8</taxon>
    </lineage>
</organism>
<evidence type="ECO:0000313" key="2">
    <source>
        <dbReference type="EMBL" id="AVJ48972.1"/>
    </source>
</evidence>
<evidence type="ECO:0000313" key="3">
    <source>
        <dbReference type="Proteomes" id="UP000241488"/>
    </source>
</evidence>
<dbReference type="KEGG" id="vg:55607693"/>
<dbReference type="Pfam" id="PF24886">
    <property type="entry name" value="DUF7740"/>
    <property type="match status" value="1"/>
</dbReference>
<evidence type="ECO:0000259" key="1">
    <source>
        <dbReference type="Pfam" id="PF24886"/>
    </source>
</evidence>
<keyword evidence="3" id="KW-1185">Reference proteome</keyword>
<dbReference type="RefSeq" id="YP_009837503.1">
    <property type="nucleotide sequence ID" value="NC_048700.1"/>
</dbReference>
<proteinExistence type="predicted"/>
<accession>A0A2P1CCK1</accession>
<dbReference type="EMBL" id="MG922974">
    <property type="protein sequence ID" value="AVJ48972.1"/>
    <property type="molecule type" value="Genomic_DNA"/>
</dbReference>
<dbReference type="Proteomes" id="UP000241488">
    <property type="component" value="Segment"/>
</dbReference>